<evidence type="ECO:0000313" key="3">
    <source>
        <dbReference type="EMBL" id="SDY16988.1"/>
    </source>
</evidence>
<name>A0A1H3HQB6_9BACI</name>
<dbReference type="InterPro" id="IPR026838">
    <property type="entry name" value="YheC/D"/>
</dbReference>
<dbReference type="GO" id="GO:0046872">
    <property type="term" value="F:metal ion binding"/>
    <property type="evidence" value="ECO:0007669"/>
    <property type="project" value="InterPro"/>
</dbReference>
<dbReference type="AlphaFoldDB" id="A0A1H3HQB6"/>
<evidence type="ECO:0000256" key="1">
    <source>
        <dbReference type="PROSITE-ProRule" id="PRU00409"/>
    </source>
</evidence>
<organism evidence="3 4">
    <name type="scientific">Evansella caseinilytica</name>
    <dbReference type="NCBI Taxonomy" id="1503961"/>
    <lineage>
        <taxon>Bacteria</taxon>
        <taxon>Bacillati</taxon>
        <taxon>Bacillota</taxon>
        <taxon>Bacilli</taxon>
        <taxon>Bacillales</taxon>
        <taxon>Bacillaceae</taxon>
        <taxon>Evansella</taxon>
    </lineage>
</organism>
<proteinExistence type="predicted"/>
<gene>
    <name evidence="3" type="ORF">SAMN05421736_101557</name>
</gene>
<dbReference type="InterPro" id="IPR011761">
    <property type="entry name" value="ATP-grasp"/>
</dbReference>
<protein>
    <submittedName>
        <fullName evidence="3">YheC/D like ATP-grasp</fullName>
    </submittedName>
</protein>
<dbReference type="EMBL" id="FNPI01000001">
    <property type="protein sequence ID" value="SDY16988.1"/>
    <property type="molecule type" value="Genomic_DNA"/>
</dbReference>
<dbReference type="PROSITE" id="PS50975">
    <property type="entry name" value="ATP_GRASP"/>
    <property type="match status" value="1"/>
</dbReference>
<keyword evidence="1" id="KW-0547">Nucleotide-binding</keyword>
<dbReference type="STRING" id="1503961.SAMN05421736_101557"/>
<dbReference type="SUPFAM" id="SSF56059">
    <property type="entry name" value="Glutathione synthetase ATP-binding domain-like"/>
    <property type="match status" value="1"/>
</dbReference>
<accession>A0A1H3HQB6</accession>
<dbReference type="Pfam" id="PF14398">
    <property type="entry name" value="ATPgrasp_YheCD"/>
    <property type="match status" value="1"/>
</dbReference>
<dbReference type="Gene3D" id="3.30.470.20">
    <property type="entry name" value="ATP-grasp fold, B domain"/>
    <property type="match status" value="1"/>
</dbReference>
<reference evidence="4" key="1">
    <citation type="submission" date="2016-10" db="EMBL/GenBank/DDBJ databases">
        <authorList>
            <person name="Varghese N."/>
            <person name="Submissions S."/>
        </authorList>
    </citation>
    <scope>NUCLEOTIDE SEQUENCE [LARGE SCALE GENOMIC DNA]</scope>
    <source>
        <strain evidence="4">SP</strain>
    </source>
</reference>
<sequence>MKKKIIGIMVYKANPLPLYEVGRTLPVDILVFNKRKIYWKKKKIKGFLYRDGKWREGRFPFPDVVYNRFYSSRDIAIKSWEVVLGKRKVFNFITKFDKWTVDTILRASPLQSHLPKTSLFNDAEIIYQLNQHGKLILKPCSGNLGENIYKLEKSANDEYVLYHHMSIPKISTSDEQEFRDRVKKLVGGERYLVQNYIDFDHYADRIYDLRIYIQKNRRGNWEYTGGFCRTSYPDSYITNQSKELLRIADILAADTKTTAAVIEKIKKFGIHAAKLLEKNMGHLGELGFDFAVDTNGKVWIIEVNGRTQKHFLTQVDDERQLRNIYLKPLEYAYFLAAREKR</sequence>
<dbReference type="Proteomes" id="UP000198935">
    <property type="component" value="Unassembled WGS sequence"/>
</dbReference>
<feature type="domain" description="ATP-grasp" evidence="2">
    <location>
        <begin position="104"/>
        <end position="330"/>
    </location>
</feature>
<evidence type="ECO:0000313" key="4">
    <source>
        <dbReference type="Proteomes" id="UP000198935"/>
    </source>
</evidence>
<evidence type="ECO:0000259" key="2">
    <source>
        <dbReference type="PROSITE" id="PS50975"/>
    </source>
</evidence>
<keyword evidence="4" id="KW-1185">Reference proteome</keyword>
<dbReference type="GO" id="GO:0005524">
    <property type="term" value="F:ATP binding"/>
    <property type="evidence" value="ECO:0007669"/>
    <property type="project" value="UniProtKB-UniRule"/>
</dbReference>
<keyword evidence="1" id="KW-0067">ATP-binding</keyword>